<dbReference type="STRING" id="1121429.SAMN02745133_00595"/>
<keyword evidence="4 6" id="KW-1133">Transmembrane helix</keyword>
<sequence>MQGIEDKPSAGIWIRGVDARVKMIAVVIFIINATTLQDKTLLLTTAFLLLGISLIAGISPVHLVKRLAVILPFGGVMVSVIPFVTPGEPVWTLQLGAFKLAVTKEGWEAAILPCLRMLTAFLGMAFLTSTTSLREMTHALNHLKFPKILILLIDFTVRYIAVVMDELNRMQTARKARGFKPGRGLWDRHTVKTIGSTLAMLFLRSYERAERVYLAMLSRGYTGRYKCCGHCHRIKKLDLSFGAAMITVSWAIKLVDMGGIQWSPLLK</sequence>
<feature type="transmembrane region" description="Helical" evidence="6">
    <location>
        <begin position="67"/>
        <end position="85"/>
    </location>
</feature>
<dbReference type="NCBIfam" id="TIGR02454">
    <property type="entry name" value="ECF_T_CbiQ"/>
    <property type="match status" value="1"/>
</dbReference>
<dbReference type="Pfam" id="PF02361">
    <property type="entry name" value="CbiQ"/>
    <property type="match status" value="1"/>
</dbReference>
<protein>
    <submittedName>
        <fullName evidence="7">Cobalt/nickel transport system permease protein</fullName>
    </submittedName>
</protein>
<dbReference type="OrthoDB" id="8585740at2"/>
<dbReference type="InterPro" id="IPR051611">
    <property type="entry name" value="ECF_transporter_component"/>
</dbReference>
<feature type="transmembrane region" description="Helical" evidence="6">
    <location>
        <begin position="12"/>
        <end position="33"/>
    </location>
</feature>
<keyword evidence="8" id="KW-1185">Reference proteome</keyword>
<dbReference type="GO" id="GO:0006824">
    <property type="term" value="P:cobalt ion transport"/>
    <property type="evidence" value="ECO:0007669"/>
    <property type="project" value="InterPro"/>
</dbReference>
<dbReference type="InterPro" id="IPR003339">
    <property type="entry name" value="ABC/ECF_trnsptr_transmembrane"/>
</dbReference>
<dbReference type="PANTHER" id="PTHR34857">
    <property type="entry name" value="SLL0384 PROTEIN"/>
    <property type="match status" value="1"/>
</dbReference>
<keyword evidence="3 6" id="KW-0812">Transmembrane</keyword>
<evidence type="ECO:0000256" key="5">
    <source>
        <dbReference type="ARBA" id="ARBA00023136"/>
    </source>
</evidence>
<reference evidence="8" key="1">
    <citation type="submission" date="2016-11" db="EMBL/GenBank/DDBJ databases">
        <authorList>
            <person name="Varghese N."/>
            <person name="Submissions S."/>
        </authorList>
    </citation>
    <scope>NUCLEOTIDE SEQUENCE [LARGE SCALE GENOMIC DNA]</scope>
    <source>
        <strain evidence="8">DSM 12395</strain>
    </source>
</reference>
<dbReference type="GO" id="GO:0043190">
    <property type="term" value="C:ATP-binding cassette (ABC) transporter complex"/>
    <property type="evidence" value="ECO:0007669"/>
    <property type="project" value="InterPro"/>
</dbReference>
<gene>
    <name evidence="7" type="ORF">SAMN02745133_00595</name>
</gene>
<name>A0A1M4U6H7_9FIRM</name>
<feature type="transmembrane region" description="Helical" evidence="6">
    <location>
        <begin position="106"/>
        <end position="128"/>
    </location>
</feature>
<keyword evidence="5 6" id="KW-0472">Membrane</keyword>
<comment type="subcellular location">
    <subcellularLocation>
        <location evidence="1">Cell membrane</location>
        <topology evidence="1">Multi-pass membrane protein</topology>
    </subcellularLocation>
</comment>
<dbReference type="InterPro" id="IPR012809">
    <property type="entry name" value="ECF_CbiQ"/>
</dbReference>
<dbReference type="PANTHER" id="PTHR34857:SF2">
    <property type="entry name" value="SLL0384 PROTEIN"/>
    <property type="match status" value="1"/>
</dbReference>
<evidence type="ECO:0000256" key="2">
    <source>
        <dbReference type="ARBA" id="ARBA00022475"/>
    </source>
</evidence>
<evidence type="ECO:0000256" key="6">
    <source>
        <dbReference type="SAM" id="Phobius"/>
    </source>
</evidence>
<evidence type="ECO:0000256" key="1">
    <source>
        <dbReference type="ARBA" id="ARBA00004651"/>
    </source>
</evidence>
<dbReference type="RefSeq" id="WP_073235474.1">
    <property type="nucleotide sequence ID" value="NZ_FQUY01000002.1"/>
</dbReference>
<dbReference type="AlphaFoldDB" id="A0A1M4U6H7"/>
<evidence type="ECO:0000256" key="4">
    <source>
        <dbReference type="ARBA" id="ARBA00022989"/>
    </source>
</evidence>
<evidence type="ECO:0000313" key="8">
    <source>
        <dbReference type="Proteomes" id="UP000184148"/>
    </source>
</evidence>
<evidence type="ECO:0000313" key="7">
    <source>
        <dbReference type="EMBL" id="SHE52177.1"/>
    </source>
</evidence>
<organism evidence="7 8">
    <name type="scientific">Desulforamulus putei DSM 12395</name>
    <dbReference type="NCBI Taxonomy" id="1121429"/>
    <lineage>
        <taxon>Bacteria</taxon>
        <taxon>Bacillati</taxon>
        <taxon>Bacillota</taxon>
        <taxon>Clostridia</taxon>
        <taxon>Eubacteriales</taxon>
        <taxon>Peptococcaceae</taxon>
        <taxon>Desulforamulus</taxon>
    </lineage>
</organism>
<accession>A0A1M4U6H7</accession>
<proteinExistence type="predicted"/>
<feature type="transmembrane region" description="Helical" evidence="6">
    <location>
        <begin position="40"/>
        <end position="61"/>
    </location>
</feature>
<keyword evidence="2" id="KW-1003">Cell membrane</keyword>
<dbReference type="CDD" id="cd16914">
    <property type="entry name" value="EcfT"/>
    <property type="match status" value="1"/>
</dbReference>
<evidence type="ECO:0000256" key="3">
    <source>
        <dbReference type="ARBA" id="ARBA00022692"/>
    </source>
</evidence>
<dbReference type="EMBL" id="FQUY01000002">
    <property type="protein sequence ID" value="SHE52177.1"/>
    <property type="molecule type" value="Genomic_DNA"/>
</dbReference>
<dbReference type="Proteomes" id="UP000184148">
    <property type="component" value="Unassembled WGS sequence"/>
</dbReference>